<dbReference type="AlphaFoldDB" id="A0A0V1ADB6"/>
<evidence type="ECO:0000313" key="2">
    <source>
        <dbReference type="Proteomes" id="UP000054783"/>
    </source>
</evidence>
<sequence>MNDEHSCSEKNETLIISRNAPLEPVGTSLFVFPKHLESQQILLTVSSHSEDSSVPNKAGTDIVLADHVLPRFLKKELSELFLHVNPSNQLTKQVKLHMTHP</sequence>
<gene>
    <name evidence="1" type="ORF">T12_4658</name>
</gene>
<comment type="caution">
    <text evidence="1">The sequence shown here is derived from an EMBL/GenBank/DDBJ whole genome shotgun (WGS) entry which is preliminary data.</text>
</comment>
<dbReference type="OrthoDB" id="10543932at2759"/>
<reference evidence="1 2" key="1">
    <citation type="submission" date="2015-01" db="EMBL/GenBank/DDBJ databases">
        <title>Evolution of Trichinella species and genotypes.</title>
        <authorList>
            <person name="Korhonen P.K."/>
            <person name="Edoardo P."/>
            <person name="Giuseppe L.R."/>
            <person name="Gasser R.B."/>
        </authorList>
    </citation>
    <scope>NUCLEOTIDE SEQUENCE [LARGE SCALE GENOMIC DNA]</scope>
    <source>
        <strain evidence="1">ISS2496</strain>
    </source>
</reference>
<dbReference type="Proteomes" id="UP000054783">
    <property type="component" value="Unassembled WGS sequence"/>
</dbReference>
<proteinExistence type="predicted"/>
<accession>A0A0V1ADB6</accession>
<keyword evidence="2" id="KW-1185">Reference proteome</keyword>
<name>A0A0V1ADB6_9BILA</name>
<dbReference type="EMBL" id="JYDQ01000007">
    <property type="protein sequence ID" value="KRY22818.1"/>
    <property type="molecule type" value="Genomic_DNA"/>
</dbReference>
<protein>
    <submittedName>
        <fullName evidence="1">Uncharacterized protein</fullName>
    </submittedName>
</protein>
<evidence type="ECO:0000313" key="1">
    <source>
        <dbReference type="EMBL" id="KRY22818.1"/>
    </source>
</evidence>
<organism evidence="1 2">
    <name type="scientific">Trichinella patagoniensis</name>
    <dbReference type="NCBI Taxonomy" id="990121"/>
    <lineage>
        <taxon>Eukaryota</taxon>
        <taxon>Metazoa</taxon>
        <taxon>Ecdysozoa</taxon>
        <taxon>Nematoda</taxon>
        <taxon>Enoplea</taxon>
        <taxon>Dorylaimia</taxon>
        <taxon>Trichinellida</taxon>
        <taxon>Trichinellidae</taxon>
        <taxon>Trichinella</taxon>
    </lineage>
</organism>